<dbReference type="InterPro" id="IPR031414">
    <property type="entry name" value="Ribosomal_bTHX"/>
</dbReference>
<dbReference type="GO" id="GO:0005840">
    <property type="term" value="C:ribosome"/>
    <property type="evidence" value="ECO:0007669"/>
    <property type="project" value="UniProtKB-KW"/>
</dbReference>
<dbReference type="AlphaFoldDB" id="A0AAU7QTE4"/>
<gene>
    <name evidence="5" type="ORF">ABNO52_01150</name>
</gene>
<dbReference type="EMBL" id="CP157893">
    <property type="protein sequence ID" value="XBT18190.1"/>
    <property type="molecule type" value="Genomic_DNA"/>
</dbReference>
<evidence type="ECO:0000256" key="4">
    <source>
        <dbReference type="SAM" id="MobiDB-lite"/>
    </source>
</evidence>
<feature type="region of interest" description="Disordered" evidence="4">
    <location>
        <begin position="1"/>
        <end position="36"/>
    </location>
</feature>
<name>A0AAU7QTE4_9FLAO</name>
<dbReference type="Pfam" id="PF17070">
    <property type="entry name" value="Thx"/>
    <property type="match status" value="1"/>
</dbReference>
<keyword evidence="3" id="KW-0687">Ribonucleoprotein</keyword>
<organism evidence="5">
    <name type="scientific">Candidatus Shikimatogenerans sp. Tser</name>
    <dbReference type="NCBI Taxonomy" id="3158568"/>
    <lineage>
        <taxon>Bacteria</taxon>
        <taxon>Pseudomonadati</taxon>
        <taxon>Bacteroidota</taxon>
        <taxon>Flavobacteriia</taxon>
        <taxon>Flavobacteriales</taxon>
        <taxon>Candidatus Shikimatogenerans</taxon>
    </lineage>
</organism>
<feature type="compositionally biased region" description="Basic residues" evidence="4">
    <location>
        <begin position="9"/>
        <end position="36"/>
    </location>
</feature>
<dbReference type="NCBIfam" id="TIGR04560">
    <property type="entry name" value="ribo_THX"/>
    <property type="match status" value="1"/>
</dbReference>
<evidence type="ECO:0000256" key="1">
    <source>
        <dbReference type="ARBA" id="ARBA00010834"/>
    </source>
</evidence>
<evidence type="ECO:0000256" key="3">
    <source>
        <dbReference type="ARBA" id="ARBA00023274"/>
    </source>
</evidence>
<dbReference type="GO" id="GO:1990904">
    <property type="term" value="C:ribonucleoprotein complex"/>
    <property type="evidence" value="ECO:0007669"/>
    <property type="project" value="UniProtKB-KW"/>
</dbReference>
<evidence type="ECO:0000313" key="5">
    <source>
        <dbReference type="EMBL" id="XBT18190.1"/>
    </source>
</evidence>
<evidence type="ECO:0000256" key="2">
    <source>
        <dbReference type="ARBA" id="ARBA00022980"/>
    </source>
</evidence>
<keyword evidence="2 5" id="KW-0689">Ribosomal protein</keyword>
<sequence length="36" mass="4355">MGKGDLKSKKGKIFNKSYGKYRKKKKNQKYKKYKNI</sequence>
<proteinExistence type="inferred from homology"/>
<protein>
    <submittedName>
        <fullName evidence="5">30S ribosomal protein THX</fullName>
    </submittedName>
</protein>
<accession>A0AAU7QTE4</accession>
<dbReference type="InterPro" id="IPR030826">
    <property type="entry name" value="Ribosomal_bTHX/bTHXc/bTHXm"/>
</dbReference>
<reference evidence="5" key="1">
    <citation type="submission" date="2024-06" db="EMBL/GenBank/DDBJ databases">
        <title>Diversity, functionality, and evolutionary history of bacterial symbionts in false click beetles (Coleoptera, Throscidae).</title>
        <authorList>
            <person name="Wierz J.C."/>
            <person name="Malm H."/>
            <person name="Kaltenpoth M."/>
            <person name="Engl T."/>
        </authorList>
    </citation>
    <scope>NUCLEOTIDE SEQUENCE</scope>
    <source>
        <strain evidence="5">Tser</strain>
    </source>
</reference>
<comment type="similarity">
    <text evidence="1">Belongs to the bacterial ribosomal protein bTHX family.</text>
</comment>